<keyword evidence="2" id="KW-0732">Signal</keyword>
<name>A0ABV3TLQ5_9RHOB</name>
<organism evidence="3 4">
    <name type="scientific">Thioclava arctica</name>
    <dbReference type="NCBI Taxonomy" id="3238301"/>
    <lineage>
        <taxon>Bacteria</taxon>
        <taxon>Pseudomonadati</taxon>
        <taxon>Pseudomonadota</taxon>
        <taxon>Alphaproteobacteria</taxon>
        <taxon>Rhodobacterales</taxon>
        <taxon>Paracoccaceae</taxon>
        <taxon>Thioclava</taxon>
    </lineage>
</organism>
<sequence>MKLAMISTFALAMSITVPNMVVAQDQTQDRDQLQDCGSLGASDCADLLRIRDQLKDCDGVSSDACTTLLREHDRLQACADQVQDKDQTKEQARDCAPDSAGSGGSGNN</sequence>
<feature type="compositionally biased region" description="Basic and acidic residues" evidence="1">
    <location>
        <begin position="83"/>
        <end position="96"/>
    </location>
</feature>
<evidence type="ECO:0000313" key="3">
    <source>
        <dbReference type="EMBL" id="MEX1662496.1"/>
    </source>
</evidence>
<comment type="caution">
    <text evidence="3">The sequence shown here is derived from an EMBL/GenBank/DDBJ whole genome shotgun (WGS) entry which is preliminary data.</text>
</comment>
<feature type="chain" id="PRO_5046908405" evidence="2">
    <location>
        <begin position="24"/>
        <end position="108"/>
    </location>
</feature>
<dbReference type="RefSeq" id="WP_295532735.1">
    <property type="nucleotide sequence ID" value="NZ_JBFRYC010000007.1"/>
</dbReference>
<accession>A0ABV3TLQ5</accession>
<gene>
    <name evidence="3" type="ORF">AB4874_12680</name>
</gene>
<feature type="region of interest" description="Disordered" evidence="1">
    <location>
        <begin position="83"/>
        <end position="108"/>
    </location>
</feature>
<evidence type="ECO:0000313" key="4">
    <source>
        <dbReference type="Proteomes" id="UP001557465"/>
    </source>
</evidence>
<protein>
    <submittedName>
        <fullName evidence="3">Uncharacterized protein</fullName>
    </submittedName>
</protein>
<dbReference type="Proteomes" id="UP001557465">
    <property type="component" value="Unassembled WGS sequence"/>
</dbReference>
<feature type="signal peptide" evidence="2">
    <location>
        <begin position="1"/>
        <end position="23"/>
    </location>
</feature>
<evidence type="ECO:0000256" key="1">
    <source>
        <dbReference type="SAM" id="MobiDB-lite"/>
    </source>
</evidence>
<dbReference type="EMBL" id="JBFRYC010000007">
    <property type="protein sequence ID" value="MEX1662496.1"/>
    <property type="molecule type" value="Genomic_DNA"/>
</dbReference>
<evidence type="ECO:0000256" key="2">
    <source>
        <dbReference type="SAM" id="SignalP"/>
    </source>
</evidence>
<keyword evidence="4" id="KW-1185">Reference proteome</keyword>
<proteinExistence type="predicted"/>
<reference evidence="3 4" key="1">
    <citation type="journal article" date="2011" name="Int. J. Syst. Evol. Microbiol.">
        <title>Zhongshania antarctica gen. nov., sp. nov. and Zhongshania guokunii sp. nov., gammaproteobacteria respectively isolated from coastal attached (fast) ice and surface seawater of the Antarctic.</title>
        <authorList>
            <person name="Li H.J."/>
            <person name="Zhang X.Y."/>
            <person name="Chen C.X."/>
            <person name="Zhang Y.J."/>
            <person name="Gao Z.M."/>
            <person name="Yu Y."/>
            <person name="Chen X.L."/>
            <person name="Chen B."/>
            <person name="Zhang Y.Z."/>
        </authorList>
    </citation>
    <scope>NUCLEOTIDE SEQUENCE [LARGE SCALE GENOMIC DNA]</scope>
    <source>
        <strain evidence="3 4">15-R06ZXC-3</strain>
    </source>
</reference>